<evidence type="ECO:0000256" key="4">
    <source>
        <dbReference type="ARBA" id="ARBA00022824"/>
    </source>
</evidence>
<dbReference type="EMBL" id="JALJOT010000001">
    <property type="protein sequence ID" value="KAK9918242.1"/>
    <property type="molecule type" value="Genomic_DNA"/>
</dbReference>
<dbReference type="PANTHER" id="PTHR36774">
    <property type="entry name" value="INSULIN-INDUCED PROTEIN"/>
    <property type="match status" value="1"/>
</dbReference>
<evidence type="ECO:0000256" key="5">
    <source>
        <dbReference type="ARBA" id="ARBA00022989"/>
    </source>
</evidence>
<proteinExistence type="inferred from homology"/>
<keyword evidence="5 7" id="KW-1133">Transmembrane helix</keyword>
<name>A0ABR2Z2N4_9CHLO</name>
<feature type="transmembrane region" description="Helical" evidence="7">
    <location>
        <begin position="38"/>
        <end position="58"/>
    </location>
</feature>
<reference evidence="8 9" key="1">
    <citation type="journal article" date="2024" name="Nat. Commun.">
        <title>Phylogenomics reveals the evolutionary origins of lichenization in chlorophyte algae.</title>
        <authorList>
            <person name="Puginier C."/>
            <person name="Libourel C."/>
            <person name="Otte J."/>
            <person name="Skaloud P."/>
            <person name="Haon M."/>
            <person name="Grisel S."/>
            <person name="Petersen M."/>
            <person name="Berrin J.G."/>
            <person name="Delaux P.M."/>
            <person name="Dal Grande F."/>
            <person name="Keller J."/>
        </authorList>
    </citation>
    <scope>NUCLEOTIDE SEQUENCE [LARGE SCALE GENOMIC DNA]</scope>
    <source>
        <strain evidence="8 9">SAG 216-7</strain>
    </source>
</reference>
<evidence type="ECO:0000256" key="1">
    <source>
        <dbReference type="ARBA" id="ARBA00004477"/>
    </source>
</evidence>
<evidence type="ECO:0000256" key="7">
    <source>
        <dbReference type="SAM" id="Phobius"/>
    </source>
</evidence>
<evidence type="ECO:0000313" key="8">
    <source>
        <dbReference type="EMBL" id="KAK9918242.1"/>
    </source>
</evidence>
<gene>
    <name evidence="8" type="ORF">WJX75_002527</name>
</gene>
<accession>A0ABR2Z2N4</accession>
<dbReference type="Proteomes" id="UP001491310">
    <property type="component" value="Unassembled WGS sequence"/>
</dbReference>
<keyword evidence="6 7" id="KW-0472">Membrane</keyword>
<dbReference type="InterPro" id="IPR025929">
    <property type="entry name" value="INSIG_fam"/>
</dbReference>
<comment type="subcellular location">
    <subcellularLocation>
        <location evidence="1">Endoplasmic reticulum membrane</location>
        <topology evidence="1">Multi-pass membrane protein</topology>
    </subcellularLocation>
</comment>
<evidence type="ECO:0000256" key="2">
    <source>
        <dbReference type="ARBA" id="ARBA00007475"/>
    </source>
</evidence>
<evidence type="ECO:0000256" key="6">
    <source>
        <dbReference type="ARBA" id="ARBA00023136"/>
    </source>
</evidence>
<keyword evidence="4" id="KW-0256">Endoplasmic reticulum</keyword>
<sequence>MFLLGATVGPAVDGIHGQVHLLTYDKAPVTLGSLHSSAWVFVLLGAFYATIGSCFPVLDALALPQSSGGAAEGTEQEEGPGKPVQAQQGWLVTATQRAVGRANAPRAVLALGVVAALHQLSSMLYAAGVPSHQIGAVLAVAAVLNWRLFDGTPQGLALAALCGIGAPVSELVLMKYLGLWHYENPDLVVGGVGLPSWVPWCYFFYTAWLANVTRALWRRL</sequence>
<dbReference type="Pfam" id="PF07281">
    <property type="entry name" value="INSIG"/>
    <property type="match status" value="1"/>
</dbReference>
<keyword evidence="3 7" id="KW-0812">Transmembrane</keyword>
<dbReference type="PANTHER" id="PTHR36774:SF1">
    <property type="entry name" value="INSULIN-INDUCED PROTEIN"/>
    <property type="match status" value="1"/>
</dbReference>
<organism evidence="8 9">
    <name type="scientific">Coccomyxa subellipsoidea</name>
    <dbReference type="NCBI Taxonomy" id="248742"/>
    <lineage>
        <taxon>Eukaryota</taxon>
        <taxon>Viridiplantae</taxon>
        <taxon>Chlorophyta</taxon>
        <taxon>core chlorophytes</taxon>
        <taxon>Trebouxiophyceae</taxon>
        <taxon>Trebouxiophyceae incertae sedis</taxon>
        <taxon>Coccomyxaceae</taxon>
        <taxon>Coccomyxa</taxon>
    </lineage>
</organism>
<comment type="similarity">
    <text evidence="2">Belongs to the INSIG family.</text>
</comment>
<feature type="transmembrane region" description="Helical" evidence="7">
    <location>
        <begin position="107"/>
        <end position="127"/>
    </location>
</feature>
<feature type="transmembrane region" description="Helical" evidence="7">
    <location>
        <begin position="197"/>
        <end position="217"/>
    </location>
</feature>
<evidence type="ECO:0000313" key="9">
    <source>
        <dbReference type="Proteomes" id="UP001491310"/>
    </source>
</evidence>
<protein>
    <submittedName>
        <fullName evidence="8">Uncharacterized protein</fullName>
    </submittedName>
</protein>
<keyword evidence="9" id="KW-1185">Reference proteome</keyword>
<evidence type="ECO:0000256" key="3">
    <source>
        <dbReference type="ARBA" id="ARBA00022692"/>
    </source>
</evidence>
<comment type="caution">
    <text evidence="8">The sequence shown here is derived from an EMBL/GenBank/DDBJ whole genome shotgun (WGS) entry which is preliminary data.</text>
</comment>